<keyword evidence="7 8" id="KW-0472">Membrane</keyword>
<feature type="transmembrane region" description="Helical" evidence="8">
    <location>
        <begin position="109"/>
        <end position="128"/>
    </location>
</feature>
<dbReference type="PANTHER" id="PTHR23522">
    <property type="entry name" value="BLL5896 PROTEIN"/>
    <property type="match status" value="1"/>
</dbReference>
<dbReference type="GO" id="GO:0015528">
    <property type="term" value="F:lactose:proton symporter activity"/>
    <property type="evidence" value="ECO:0007669"/>
    <property type="project" value="TreeGrafter"/>
</dbReference>
<dbReference type="NCBIfam" id="NF037955">
    <property type="entry name" value="mfs"/>
    <property type="match status" value="1"/>
</dbReference>
<accession>A0A1H2V2D7</accession>
<feature type="transmembrane region" description="Helical" evidence="8">
    <location>
        <begin position="20"/>
        <end position="43"/>
    </location>
</feature>
<feature type="transmembrane region" description="Helical" evidence="8">
    <location>
        <begin position="171"/>
        <end position="191"/>
    </location>
</feature>
<evidence type="ECO:0000256" key="3">
    <source>
        <dbReference type="ARBA" id="ARBA00022475"/>
    </source>
</evidence>
<feature type="transmembrane region" description="Helical" evidence="8">
    <location>
        <begin position="211"/>
        <end position="229"/>
    </location>
</feature>
<organism evidence="10 11">
    <name type="scientific">Marinobacter mobilis</name>
    <dbReference type="NCBI Taxonomy" id="488533"/>
    <lineage>
        <taxon>Bacteria</taxon>
        <taxon>Pseudomonadati</taxon>
        <taxon>Pseudomonadota</taxon>
        <taxon>Gammaproteobacteria</taxon>
        <taxon>Pseudomonadales</taxon>
        <taxon>Marinobacteraceae</taxon>
        <taxon>Marinobacter</taxon>
    </lineage>
</organism>
<dbReference type="GO" id="GO:0005886">
    <property type="term" value="C:plasma membrane"/>
    <property type="evidence" value="ECO:0007669"/>
    <property type="project" value="UniProtKB-SubCell"/>
</dbReference>
<evidence type="ECO:0000259" key="9">
    <source>
        <dbReference type="PROSITE" id="PS50850"/>
    </source>
</evidence>
<dbReference type="InterPro" id="IPR036259">
    <property type="entry name" value="MFS_trans_sf"/>
</dbReference>
<dbReference type="PROSITE" id="PS50850">
    <property type="entry name" value="MFS"/>
    <property type="match status" value="1"/>
</dbReference>
<feature type="domain" description="Major facilitator superfamily (MFS) profile" evidence="9">
    <location>
        <begin position="215"/>
        <end position="405"/>
    </location>
</feature>
<keyword evidence="5 8" id="KW-0812">Transmembrane</keyword>
<feature type="transmembrane region" description="Helical" evidence="8">
    <location>
        <begin position="371"/>
        <end position="391"/>
    </location>
</feature>
<keyword evidence="6 8" id="KW-1133">Transmembrane helix</keyword>
<dbReference type="InterPro" id="IPR024989">
    <property type="entry name" value="MFS_assoc_dom"/>
</dbReference>
<gene>
    <name evidence="10" type="ORF">SAMN04487960_103308</name>
</gene>
<proteinExistence type="predicted"/>
<feature type="transmembrane region" description="Helical" evidence="8">
    <location>
        <begin position="55"/>
        <end position="74"/>
    </location>
</feature>
<dbReference type="PIRSF" id="PIRSF004925">
    <property type="entry name" value="HcaT"/>
    <property type="match status" value="1"/>
</dbReference>
<dbReference type="Proteomes" id="UP000199675">
    <property type="component" value="Unassembled WGS sequence"/>
</dbReference>
<dbReference type="AlphaFoldDB" id="A0A1H2V2D7"/>
<dbReference type="EMBL" id="FNNE01000003">
    <property type="protein sequence ID" value="SDW62488.1"/>
    <property type="molecule type" value="Genomic_DNA"/>
</dbReference>
<keyword evidence="3" id="KW-1003">Cell membrane</keyword>
<reference evidence="10 11" key="1">
    <citation type="submission" date="2016-10" db="EMBL/GenBank/DDBJ databases">
        <authorList>
            <person name="de Groot N.N."/>
        </authorList>
    </citation>
    <scope>NUCLEOTIDE SEQUENCE [LARGE SCALE GENOMIC DNA]</scope>
    <source>
        <strain evidence="10 11">CGMCC 1.7059</strain>
    </source>
</reference>
<evidence type="ECO:0000313" key="10">
    <source>
        <dbReference type="EMBL" id="SDW62488.1"/>
    </source>
</evidence>
<evidence type="ECO:0000256" key="7">
    <source>
        <dbReference type="ARBA" id="ARBA00023136"/>
    </source>
</evidence>
<evidence type="ECO:0000256" key="6">
    <source>
        <dbReference type="ARBA" id="ARBA00022989"/>
    </source>
</evidence>
<name>A0A1H2V2D7_9GAMM</name>
<keyword evidence="11" id="KW-1185">Reference proteome</keyword>
<evidence type="ECO:0000256" key="8">
    <source>
        <dbReference type="SAM" id="Phobius"/>
    </source>
</evidence>
<keyword evidence="2" id="KW-0813">Transport</keyword>
<evidence type="ECO:0000256" key="5">
    <source>
        <dbReference type="ARBA" id="ARBA00022692"/>
    </source>
</evidence>
<dbReference type="InterPro" id="IPR020846">
    <property type="entry name" value="MFS_dom"/>
</dbReference>
<dbReference type="OrthoDB" id="9150135at2"/>
<feature type="transmembrane region" description="Helical" evidence="8">
    <location>
        <begin position="86"/>
        <end position="103"/>
    </location>
</feature>
<protein>
    <submittedName>
        <fullName evidence="10">MFS transporter, PPP family, 3-phenylpropionic acid transporter</fullName>
    </submittedName>
</protein>
<dbReference type="Gene3D" id="1.20.1250.20">
    <property type="entry name" value="MFS general substrate transporter like domains"/>
    <property type="match status" value="2"/>
</dbReference>
<feature type="transmembrane region" description="Helical" evidence="8">
    <location>
        <begin position="148"/>
        <end position="165"/>
    </location>
</feature>
<comment type="subcellular location">
    <subcellularLocation>
        <location evidence="1">Cell inner membrane</location>
        <topology evidence="1">Multi-pass membrane protein</topology>
    </subcellularLocation>
</comment>
<dbReference type="GO" id="GO:0030395">
    <property type="term" value="F:lactose binding"/>
    <property type="evidence" value="ECO:0007669"/>
    <property type="project" value="TreeGrafter"/>
</dbReference>
<dbReference type="SUPFAM" id="SSF103473">
    <property type="entry name" value="MFS general substrate transporter"/>
    <property type="match status" value="1"/>
</dbReference>
<feature type="transmembrane region" description="Helical" evidence="8">
    <location>
        <begin position="341"/>
        <end position="359"/>
    </location>
</feature>
<feature type="transmembrane region" description="Helical" evidence="8">
    <location>
        <begin position="249"/>
        <end position="269"/>
    </location>
</feature>
<evidence type="ECO:0000256" key="2">
    <source>
        <dbReference type="ARBA" id="ARBA00022448"/>
    </source>
</evidence>
<evidence type="ECO:0000256" key="1">
    <source>
        <dbReference type="ARBA" id="ARBA00004429"/>
    </source>
</evidence>
<dbReference type="PANTHER" id="PTHR23522:SF10">
    <property type="entry name" value="3-PHENYLPROPIONIC ACID TRANSPORTER-RELATED"/>
    <property type="match status" value="1"/>
</dbReference>
<keyword evidence="4" id="KW-0997">Cell inner membrane</keyword>
<dbReference type="InterPro" id="IPR026032">
    <property type="entry name" value="HcaT-like"/>
</dbReference>
<evidence type="ECO:0000313" key="11">
    <source>
        <dbReference type="Proteomes" id="UP000199675"/>
    </source>
</evidence>
<evidence type="ECO:0000256" key="4">
    <source>
        <dbReference type="ARBA" id="ARBA00022519"/>
    </source>
</evidence>
<sequence length="405" mass="44408">MATLSLKPRISRSAEGGAIYWRLSNLYFWFFALLGALLPYWSLYLQGRGFSYLEIASLMATIQITKVVAPSLWGWLGDRTGQRVRLVRLGAVVGAISFLGVFLEPAFFGLMLVMLVFTFFWNAILPLYEVITLRGLGSDKSRYGRVRLWGSVGFIATVAAVGAVLDRVSVAQLPWLVLPVFLGIVVSAFLIPSDQGVVRKEEGAGSLRGILVEPAVIAFFLMNFLLQISHGAYYTFFSIHLEQYGYSKAAIGLLWSLGVLAEIGLFIVMHGLFARFSYRQIALCALALTLLRWVLIAEASDWLWVLLFSQLLHAASYGAMHALSVQYIHGYFGRGHHGQGQALYSGLTFGAGGAIGAWASGFLVEGYGTDLAFWGSAIAIAFALIVTWRWLRPPPGQGSIVQSAD</sequence>
<dbReference type="STRING" id="488533.SAMN04487960_103308"/>
<dbReference type="Pfam" id="PF12832">
    <property type="entry name" value="MFS_1_like"/>
    <property type="match status" value="1"/>
</dbReference>